<accession>A0A1I0H7J9</accession>
<comment type="similarity">
    <text evidence="1">Belongs to the GrdB/GrdF/GrdH family.</text>
</comment>
<reference evidence="4 5" key="1">
    <citation type="submission" date="2016-10" db="EMBL/GenBank/DDBJ databases">
        <authorList>
            <person name="de Groot N.N."/>
        </authorList>
    </citation>
    <scope>NUCLEOTIDE SEQUENCE [LARGE SCALE GENOMIC DNA]</scope>
    <source>
        <strain evidence="4 5">DSM 18979</strain>
    </source>
</reference>
<dbReference type="NCBIfam" id="TIGR01918">
    <property type="entry name" value="various_sel_PB"/>
    <property type="match status" value="1"/>
</dbReference>
<keyword evidence="5" id="KW-1185">Reference proteome</keyword>
<dbReference type="GO" id="GO:0030699">
    <property type="term" value="F:glycine reductase activity"/>
    <property type="evidence" value="ECO:0007669"/>
    <property type="project" value="InterPro"/>
</dbReference>
<evidence type="ECO:0000313" key="5">
    <source>
        <dbReference type="Proteomes" id="UP000199568"/>
    </source>
</evidence>
<dbReference type="STRING" id="426128.SAMN05660297_03541"/>
<dbReference type="GO" id="GO:0030700">
    <property type="term" value="C:glycine reductase complex"/>
    <property type="evidence" value="ECO:0007669"/>
    <property type="project" value="InterPro"/>
</dbReference>
<keyword evidence="2" id="KW-0712">Selenocysteine</keyword>
<dbReference type="InterPro" id="IPR010187">
    <property type="entry name" value="Various_sel_PB"/>
</dbReference>
<protein>
    <submittedName>
        <fullName evidence="4">Glycine reductase</fullName>
    </submittedName>
</protein>
<keyword evidence="3" id="KW-0560">Oxidoreductase</keyword>
<dbReference type="EMBL" id="FOHU01000035">
    <property type="protein sequence ID" value="SET79742.1"/>
    <property type="molecule type" value="Genomic_DNA"/>
</dbReference>
<evidence type="ECO:0000313" key="4">
    <source>
        <dbReference type="EMBL" id="SET79742.1"/>
    </source>
</evidence>
<dbReference type="InterPro" id="IPR010186">
    <property type="entry name" value="Gly_red_sel_B"/>
</dbReference>
<evidence type="ECO:0000256" key="2">
    <source>
        <dbReference type="ARBA" id="ARBA00022933"/>
    </source>
</evidence>
<dbReference type="Pfam" id="PF07355">
    <property type="entry name" value="GRDB"/>
    <property type="match status" value="1"/>
</dbReference>
<name>A0A1I0H7J9_9FIRM</name>
<organism evidence="4 5">
    <name type="scientific">Natronincola peptidivorans</name>
    <dbReference type="NCBI Taxonomy" id="426128"/>
    <lineage>
        <taxon>Bacteria</taxon>
        <taxon>Bacillati</taxon>
        <taxon>Bacillota</taxon>
        <taxon>Clostridia</taxon>
        <taxon>Peptostreptococcales</taxon>
        <taxon>Natronincolaceae</taxon>
        <taxon>Natronincola</taxon>
    </lineage>
</organism>
<evidence type="ECO:0000256" key="3">
    <source>
        <dbReference type="ARBA" id="ARBA00023002"/>
    </source>
</evidence>
<sequence length="349" mass="37924">MSKKRVVHYINQFFAGIGGEEKADIKPEVREGVVGPGMAINTALKEEAEIVATVICGDSYFNENVEVAQKEILDMIKQYKPDLFIAGPAFNAGRYGVACGTITKAVQDELGIPVVTGMYIENPGADMFKKSVYIVETGNSAATMRAAVPAMVNLALKLLKGEEVGSPEEDKYISRGIRKNYFAEERGSKRAVDMLIKKLKGEDFVTEYPMPDFDRVEPNPAVKDLSKAKIALVTSGGIVPKGNPDRVESSSASKYGKYDIANFQELTEADHETAHGGYDPVYANEDPDRVLPVDVLRDLEKEGAIGELHRYFYTTVGNGTSVASSKAFASEFAKELIADGVEAVILTST</sequence>
<dbReference type="Proteomes" id="UP000199568">
    <property type="component" value="Unassembled WGS sequence"/>
</dbReference>
<dbReference type="NCBIfam" id="TIGR01917">
    <property type="entry name" value="gly_red_sel_B"/>
    <property type="match status" value="1"/>
</dbReference>
<proteinExistence type="inferred from homology"/>
<dbReference type="AlphaFoldDB" id="A0A1I0H7J9"/>
<gene>
    <name evidence="4" type="ORF">SAMN05660297_03541</name>
</gene>
<evidence type="ECO:0000256" key="1">
    <source>
        <dbReference type="ARBA" id="ARBA00008393"/>
    </source>
</evidence>